<keyword evidence="1" id="KW-0812">Transmembrane</keyword>
<evidence type="ECO:0000256" key="1">
    <source>
        <dbReference type="SAM" id="Phobius"/>
    </source>
</evidence>
<comment type="caution">
    <text evidence="2">The sequence shown here is derived from an EMBL/GenBank/DDBJ whole genome shotgun (WGS) entry which is preliminary data.</text>
</comment>
<reference evidence="2 3" key="1">
    <citation type="submission" date="2019-06" db="EMBL/GenBank/DDBJ databases">
        <title>A novel bacterium of genus Pontibacter, isolated from marine sediment.</title>
        <authorList>
            <person name="Huang H."/>
            <person name="Mo K."/>
            <person name="Hu Y."/>
        </authorList>
    </citation>
    <scope>NUCLEOTIDE SEQUENCE [LARGE SCALE GENOMIC DNA]</scope>
    <source>
        <strain evidence="2 3">HB172049</strain>
    </source>
</reference>
<keyword evidence="1" id="KW-1133">Transmembrane helix</keyword>
<dbReference type="EMBL" id="VFRQ01000017">
    <property type="protein sequence ID" value="TPE40634.1"/>
    <property type="molecule type" value="Genomic_DNA"/>
</dbReference>
<gene>
    <name evidence="2" type="ORF">FJM65_20060</name>
</gene>
<feature type="transmembrane region" description="Helical" evidence="1">
    <location>
        <begin position="45"/>
        <end position="72"/>
    </location>
</feature>
<dbReference type="OrthoDB" id="854143at2"/>
<protein>
    <submittedName>
        <fullName evidence="2">Uncharacterized protein</fullName>
    </submittedName>
</protein>
<dbReference type="Proteomes" id="UP000316727">
    <property type="component" value="Unassembled WGS sequence"/>
</dbReference>
<accession>A0A501VXU0</accession>
<keyword evidence="3" id="KW-1185">Reference proteome</keyword>
<proteinExistence type="predicted"/>
<dbReference type="AlphaFoldDB" id="A0A501VXU0"/>
<evidence type="ECO:0000313" key="2">
    <source>
        <dbReference type="EMBL" id="TPE40634.1"/>
    </source>
</evidence>
<evidence type="ECO:0000313" key="3">
    <source>
        <dbReference type="Proteomes" id="UP000316727"/>
    </source>
</evidence>
<organism evidence="2 3">
    <name type="scientific">Pontibacter mangrovi</name>
    <dbReference type="NCBI Taxonomy" id="2589816"/>
    <lineage>
        <taxon>Bacteria</taxon>
        <taxon>Pseudomonadati</taxon>
        <taxon>Bacteroidota</taxon>
        <taxon>Cytophagia</taxon>
        <taxon>Cytophagales</taxon>
        <taxon>Hymenobacteraceae</taxon>
        <taxon>Pontibacter</taxon>
    </lineage>
</organism>
<name>A0A501VXU0_9BACT</name>
<keyword evidence="1" id="KW-0472">Membrane</keyword>
<sequence>MKATSGDRLLEKMGKLYLHWRLRHPEKVQRELRVKYEGRYRNAGLVLLFDLLMALAVVVVVAIVAAVLYFVAK</sequence>
<dbReference type="RefSeq" id="WP_140623947.1">
    <property type="nucleotide sequence ID" value="NZ_VFRQ01000017.1"/>
</dbReference>